<dbReference type="Proteomes" id="UP001176941">
    <property type="component" value="Chromosome 5"/>
</dbReference>
<sequence>MASEECQVGVMPVDLLRISDDGFSTFPRAGTGLGFPGFLRFRGLRGWCPHSKPSSANHGKTEKRPRNHRCIPEHTQVEAETPPSDSGASHVGLVAKNPPAKVGDIETQVRSLG</sequence>
<evidence type="ECO:0000256" key="1">
    <source>
        <dbReference type="SAM" id="MobiDB-lite"/>
    </source>
</evidence>
<dbReference type="EMBL" id="OX459941">
    <property type="protein sequence ID" value="CAI9175258.1"/>
    <property type="molecule type" value="Genomic_DNA"/>
</dbReference>
<gene>
    <name evidence="2" type="ORF">MRATA1EN1_LOCUS24220</name>
</gene>
<keyword evidence="3" id="KW-1185">Reference proteome</keyword>
<protein>
    <submittedName>
        <fullName evidence="2">Uncharacterized protein</fullName>
    </submittedName>
</protein>
<feature type="region of interest" description="Disordered" evidence="1">
    <location>
        <begin position="49"/>
        <end position="113"/>
    </location>
</feature>
<feature type="compositionally biased region" description="Basic and acidic residues" evidence="1">
    <location>
        <begin position="59"/>
        <end position="77"/>
    </location>
</feature>
<name>A0ABN8ZP08_RANTA</name>
<evidence type="ECO:0000313" key="2">
    <source>
        <dbReference type="EMBL" id="CAI9175258.1"/>
    </source>
</evidence>
<organism evidence="2 3">
    <name type="scientific">Rangifer tarandus platyrhynchus</name>
    <name type="common">Svalbard reindeer</name>
    <dbReference type="NCBI Taxonomy" id="3082113"/>
    <lineage>
        <taxon>Eukaryota</taxon>
        <taxon>Metazoa</taxon>
        <taxon>Chordata</taxon>
        <taxon>Craniata</taxon>
        <taxon>Vertebrata</taxon>
        <taxon>Euteleostomi</taxon>
        <taxon>Mammalia</taxon>
        <taxon>Eutheria</taxon>
        <taxon>Laurasiatheria</taxon>
        <taxon>Artiodactyla</taxon>
        <taxon>Ruminantia</taxon>
        <taxon>Pecora</taxon>
        <taxon>Cervidae</taxon>
        <taxon>Odocoileinae</taxon>
        <taxon>Rangifer</taxon>
    </lineage>
</organism>
<evidence type="ECO:0000313" key="3">
    <source>
        <dbReference type="Proteomes" id="UP001176941"/>
    </source>
</evidence>
<proteinExistence type="predicted"/>
<accession>A0ABN8ZP08</accession>
<reference evidence="2" key="1">
    <citation type="submission" date="2023-04" db="EMBL/GenBank/DDBJ databases">
        <authorList>
            <consortium name="ELIXIR-Norway"/>
        </authorList>
    </citation>
    <scope>NUCLEOTIDE SEQUENCE [LARGE SCALE GENOMIC DNA]</scope>
</reference>